<evidence type="ECO:0000313" key="2">
    <source>
        <dbReference type="EMBL" id="KAJ4823759.1"/>
    </source>
</evidence>
<protein>
    <submittedName>
        <fullName evidence="2">Uncharacterized protein</fullName>
    </submittedName>
</protein>
<proteinExistence type="predicted"/>
<feature type="compositionally biased region" description="Basic and acidic residues" evidence="1">
    <location>
        <begin position="153"/>
        <end position="167"/>
    </location>
</feature>
<dbReference type="OrthoDB" id="1429861at2759"/>
<feature type="compositionally biased region" description="Basic and acidic residues" evidence="1">
    <location>
        <begin position="78"/>
        <end position="94"/>
    </location>
</feature>
<keyword evidence="3" id="KW-1185">Reference proteome</keyword>
<organism evidence="2 3">
    <name type="scientific">Turnera subulata</name>
    <dbReference type="NCBI Taxonomy" id="218843"/>
    <lineage>
        <taxon>Eukaryota</taxon>
        <taxon>Viridiplantae</taxon>
        <taxon>Streptophyta</taxon>
        <taxon>Embryophyta</taxon>
        <taxon>Tracheophyta</taxon>
        <taxon>Spermatophyta</taxon>
        <taxon>Magnoliopsida</taxon>
        <taxon>eudicotyledons</taxon>
        <taxon>Gunneridae</taxon>
        <taxon>Pentapetalae</taxon>
        <taxon>rosids</taxon>
        <taxon>fabids</taxon>
        <taxon>Malpighiales</taxon>
        <taxon>Passifloraceae</taxon>
        <taxon>Turnera</taxon>
    </lineage>
</organism>
<dbReference type="EMBL" id="JAKUCV010007359">
    <property type="protein sequence ID" value="KAJ4823759.1"/>
    <property type="molecule type" value="Genomic_DNA"/>
</dbReference>
<comment type="caution">
    <text evidence="2">The sequence shown here is derived from an EMBL/GenBank/DDBJ whole genome shotgun (WGS) entry which is preliminary data.</text>
</comment>
<evidence type="ECO:0000256" key="1">
    <source>
        <dbReference type="SAM" id="MobiDB-lite"/>
    </source>
</evidence>
<evidence type="ECO:0000313" key="3">
    <source>
        <dbReference type="Proteomes" id="UP001141552"/>
    </source>
</evidence>
<accession>A0A9Q0F2K5</accession>
<feature type="region of interest" description="Disordered" evidence="1">
    <location>
        <begin position="69"/>
        <end position="106"/>
    </location>
</feature>
<feature type="region of interest" description="Disordered" evidence="1">
    <location>
        <begin position="1"/>
        <end position="25"/>
    </location>
</feature>
<sequence length="192" mass="21894">MSKYNDYQGSSKELSQYQQPQKATSGYCGVITVEPSYGSYQNTGTASYQNTSRDVIVDKRTGAYQRTTMKESYSAGETFKERGSGRDGYKDEYKTTSTTRVGDKSGYYEYQCEERYRRVNFDYYGSGSGSGKKSGGENQYGSASGYGYQGGRDQAHQKNDIYDREYDYQGESDEDQYDYRGGESDEDLDYYY</sequence>
<feature type="compositionally biased region" description="Polar residues" evidence="1">
    <location>
        <begin position="1"/>
        <end position="24"/>
    </location>
</feature>
<reference evidence="2" key="1">
    <citation type="submission" date="2022-02" db="EMBL/GenBank/DDBJ databases">
        <authorList>
            <person name="Henning P.M."/>
            <person name="McCubbin A.G."/>
            <person name="Shore J.S."/>
        </authorList>
    </citation>
    <scope>NUCLEOTIDE SEQUENCE</scope>
    <source>
        <strain evidence="2">F60SS</strain>
        <tissue evidence="2">Leaves</tissue>
    </source>
</reference>
<reference evidence="2" key="2">
    <citation type="journal article" date="2023" name="Plants (Basel)">
        <title>Annotation of the Turnera subulata (Passifloraceae) Draft Genome Reveals the S-Locus Evolved after the Divergence of Turneroideae from Passifloroideae in a Stepwise Manner.</title>
        <authorList>
            <person name="Henning P.M."/>
            <person name="Roalson E.H."/>
            <person name="Mir W."/>
            <person name="McCubbin A.G."/>
            <person name="Shore J.S."/>
        </authorList>
    </citation>
    <scope>NUCLEOTIDE SEQUENCE</scope>
    <source>
        <strain evidence="2">F60SS</strain>
    </source>
</reference>
<feature type="region of interest" description="Disordered" evidence="1">
    <location>
        <begin position="123"/>
        <end position="192"/>
    </location>
</feature>
<dbReference type="AlphaFoldDB" id="A0A9Q0F2K5"/>
<name>A0A9Q0F2K5_9ROSI</name>
<dbReference type="Proteomes" id="UP001141552">
    <property type="component" value="Unassembled WGS sequence"/>
</dbReference>
<gene>
    <name evidence="2" type="ORF">Tsubulata_012075</name>
</gene>